<dbReference type="Pfam" id="PF04750">
    <property type="entry name" value="Far-17a_AIG1"/>
    <property type="match status" value="1"/>
</dbReference>
<comment type="subcellular location">
    <subcellularLocation>
        <location evidence="1">Endomembrane system</location>
        <topology evidence="1">Multi-pass membrane protein</topology>
    </subcellularLocation>
</comment>
<feature type="coiled-coil region" evidence="6">
    <location>
        <begin position="245"/>
        <end position="279"/>
    </location>
</feature>
<keyword evidence="6" id="KW-0175">Coiled coil</keyword>
<sequence length="415" mass="46725">MHWVLYFTTAAPVEASATAKIETTVTRSLNVQTSSPLWLNLTVHLANAIVAWTDVHVSDRTFRKSSLNQSLIFCLVYTTWIQVCAFKNKMYPYPFLNKLPQPEGFIATVAVAVTLTFAFFKAGSTLASVQTSRRLAKLKAIMSDYSDSEDDYDDREADIACDWSDGPKQQNDPLFKLHCQLCSCPLAVTFHSSIGAVDFSERQAVVAVLPCNHCFHSVCLDDYSSSSQQLRCPVFKGPSLACAEFQERQRLAEQHQRERERLAEQRRREKERLAAQQRLEQEAARAASSKAWSSSWAISSLICTDEIEEIARILHGQGTVMGKVAELGVSKWRQVRPKMWLELAKSGMDAEELQTVSSLFDEKEVGALYGYRVLLRRKLVGTGRRIFADVERELCKRSHPVDSPFELQSSTVIAV</sequence>
<dbReference type="STRING" id="88036.D8QSL3"/>
<proteinExistence type="predicted"/>
<name>D8QSL3_SELML</name>
<accession>D8QSL3</accession>
<evidence type="ECO:0000256" key="3">
    <source>
        <dbReference type="ARBA" id="ARBA00022989"/>
    </source>
</evidence>
<dbReference type="PROSITE" id="PS50089">
    <property type="entry name" value="ZF_RING_2"/>
    <property type="match status" value="1"/>
</dbReference>
<evidence type="ECO:0000313" key="9">
    <source>
        <dbReference type="EMBL" id="EFJ36961.1"/>
    </source>
</evidence>
<evidence type="ECO:0000256" key="1">
    <source>
        <dbReference type="ARBA" id="ARBA00004127"/>
    </source>
</evidence>
<feature type="transmembrane region" description="Helical" evidence="7">
    <location>
        <begin position="67"/>
        <end position="85"/>
    </location>
</feature>
<dbReference type="Proteomes" id="UP000001514">
    <property type="component" value="Unassembled WGS sequence"/>
</dbReference>
<evidence type="ECO:0000256" key="6">
    <source>
        <dbReference type="SAM" id="Coils"/>
    </source>
</evidence>
<dbReference type="GO" id="GO:0016020">
    <property type="term" value="C:membrane"/>
    <property type="evidence" value="ECO:0007669"/>
    <property type="project" value="InterPro"/>
</dbReference>
<dbReference type="GO" id="GO:0012505">
    <property type="term" value="C:endomembrane system"/>
    <property type="evidence" value="ECO:0000318"/>
    <property type="project" value="GO_Central"/>
</dbReference>
<dbReference type="InterPro" id="IPR006838">
    <property type="entry name" value="ADTRP_AIG1"/>
</dbReference>
<organism evidence="10">
    <name type="scientific">Selaginella moellendorffii</name>
    <name type="common">Spikemoss</name>
    <dbReference type="NCBI Taxonomy" id="88036"/>
    <lineage>
        <taxon>Eukaryota</taxon>
        <taxon>Viridiplantae</taxon>
        <taxon>Streptophyta</taxon>
        <taxon>Embryophyta</taxon>
        <taxon>Tracheophyta</taxon>
        <taxon>Lycopodiopsida</taxon>
        <taxon>Selaginellales</taxon>
        <taxon>Selaginellaceae</taxon>
        <taxon>Selaginella</taxon>
    </lineage>
</organism>
<evidence type="ECO:0000256" key="5">
    <source>
        <dbReference type="PROSITE-ProRule" id="PRU00175"/>
    </source>
</evidence>
<keyword evidence="3 7" id="KW-1133">Transmembrane helix</keyword>
<dbReference type="GO" id="GO:0008270">
    <property type="term" value="F:zinc ion binding"/>
    <property type="evidence" value="ECO:0007669"/>
    <property type="project" value="UniProtKB-KW"/>
</dbReference>
<gene>
    <name evidence="9" type="ORF">SELMODRAFT_437993</name>
</gene>
<evidence type="ECO:0000256" key="7">
    <source>
        <dbReference type="SAM" id="Phobius"/>
    </source>
</evidence>
<keyword evidence="5" id="KW-0479">Metal-binding</keyword>
<dbReference type="eggNOG" id="ENOG502SFXN">
    <property type="taxonomic scope" value="Eukaryota"/>
</dbReference>
<reference evidence="9 10" key="1">
    <citation type="journal article" date="2011" name="Science">
        <title>The Selaginella genome identifies genetic changes associated with the evolution of vascular plants.</title>
        <authorList>
            <person name="Banks J.A."/>
            <person name="Nishiyama T."/>
            <person name="Hasebe M."/>
            <person name="Bowman J.L."/>
            <person name="Gribskov M."/>
            <person name="dePamphilis C."/>
            <person name="Albert V.A."/>
            <person name="Aono N."/>
            <person name="Aoyama T."/>
            <person name="Ambrose B.A."/>
            <person name="Ashton N.W."/>
            <person name="Axtell M.J."/>
            <person name="Barker E."/>
            <person name="Barker M.S."/>
            <person name="Bennetzen J.L."/>
            <person name="Bonawitz N.D."/>
            <person name="Chapple C."/>
            <person name="Cheng C."/>
            <person name="Correa L.G."/>
            <person name="Dacre M."/>
            <person name="DeBarry J."/>
            <person name="Dreyer I."/>
            <person name="Elias M."/>
            <person name="Engstrom E.M."/>
            <person name="Estelle M."/>
            <person name="Feng L."/>
            <person name="Finet C."/>
            <person name="Floyd S.K."/>
            <person name="Frommer W.B."/>
            <person name="Fujita T."/>
            <person name="Gramzow L."/>
            <person name="Gutensohn M."/>
            <person name="Harholt J."/>
            <person name="Hattori M."/>
            <person name="Heyl A."/>
            <person name="Hirai T."/>
            <person name="Hiwatashi Y."/>
            <person name="Ishikawa M."/>
            <person name="Iwata M."/>
            <person name="Karol K.G."/>
            <person name="Koehler B."/>
            <person name="Kolukisaoglu U."/>
            <person name="Kubo M."/>
            <person name="Kurata T."/>
            <person name="Lalonde S."/>
            <person name="Li K."/>
            <person name="Li Y."/>
            <person name="Litt A."/>
            <person name="Lyons E."/>
            <person name="Manning G."/>
            <person name="Maruyama T."/>
            <person name="Michael T.P."/>
            <person name="Mikami K."/>
            <person name="Miyazaki S."/>
            <person name="Morinaga S."/>
            <person name="Murata T."/>
            <person name="Mueller-Roeber B."/>
            <person name="Nelson D.R."/>
            <person name="Obara M."/>
            <person name="Oguri Y."/>
            <person name="Olmstead R.G."/>
            <person name="Onodera N."/>
            <person name="Petersen B.L."/>
            <person name="Pils B."/>
            <person name="Prigge M."/>
            <person name="Rensing S.A."/>
            <person name="Riano-Pachon D.M."/>
            <person name="Roberts A.W."/>
            <person name="Sato Y."/>
            <person name="Scheller H.V."/>
            <person name="Schulz B."/>
            <person name="Schulz C."/>
            <person name="Shakirov E.V."/>
            <person name="Shibagaki N."/>
            <person name="Shinohara N."/>
            <person name="Shippen D.E."/>
            <person name="Soerensen I."/>
            <person name="Sotooka R."/>
            <person name="Sugimoto N."/>
            <person name="Sugita M."/>
            <person name="Sumikawa N."/>
            <person name="Tanurdzic M."/>
            <person name="Theissen G."/>
            <person name="Ulvskov P."/>
            <person name="Wakazuki S."/>
            <person name="Weng J.K."/>
            <person name="Willats W.W."/>
            <person name="Wipf D."/>
            <person name="Wolf P.G."/>
            <person name="Yang L."/>
            <person name="Zimmer A.D."/>
            <person name="Zhu Q."/>
            <person name="Mitros T."/>
            <person name="Hellsten U."/>
            <person name="Loque D."/>
            <person name="Otillar R."/>
            <person name="Salamov A."/>
            <person name="Schmutz J."/>
            <person name="Shapiro H."/>
            <person name="Lindquist E."/>
            <person name="Lucas S."/>
            <person name="Rokhsar D."/>
            <person name="Grigoriev I.V."/>
        </authorList>
    </citation>
    <scope>NUCLEOTIDE SEQUENCE [LARGE SCALE GENOMIC DNA]</scope>
</reference>
<dbReference type="Pfam" id="PF13639">
    <property type="entry name" value="zf-RING_2"/>
    <property type="match status" value="1"/>
</dbReference>
<feature type="domain" description="RING-type" evidence="8">
    <location>
        <begin position="179"/>
        <end position="236"/>
    </location>
</feature>
<feature type="transmembrane region" description="Helical" evidence="7">
    <location>
        <begin position="105"/>
        <end position="129"/>
    </location>
</feature>
<dbReference type="KEGG" id="smo:SELMODRAFT_437993"/>
<dbReference type="InterPro" id="IPR001841">
    <property type="entry name" value="Znf_RING"/>
</dbReference>
<dbReference type="EMBL" id="GL377566">
    <property type="protein sequence ID" value="EFJ36961.1"/>
    <property type="molecule type" value="Genomic_DNA"/>
</dbReference>
<dbReference type="PANTHER" id="PTHR10989">
    <property type="entry name" value="ANDROGEN-INDUCED PROTEIN 1-RELATED"/>
    <property type="match status" value="1"/>
</dbReference>
<keyword evidence="10" id="KW-1185">Reference proteome</keyword>
<dbReference type="HOGENOM" id="CLU_042217_0_0_1"/>
<protein>
    <recommendedName>
        <fullName evidence="8">RING-type domain-containing protein</fullName>
    </recommendedName>
</protein>
<dbReference type="Gramene" id="EFJ36961">
    <property type="protein sequence ID" value="EFJ36961"/>
    <property type="gene ID" value="SELMODRAFT_437993"/>
</dbReference>
<keyword evidence="4 7" id="KW-0472">Membrane</keyword>
<keyword evidence="2 7" id="KW-0812">Transmembrane</keyword>
<evidence type="ECO:0000259" key="8">
    <source>
        <dbReference type="PROSITE" id="PS50089"/>
    </source>
</evidence>
<dbReference type="InterPro" id="IPR013083">
    <property type="entry name" value="Znf_RING/FYVE/PHD"/>
</dbReference>
<evidence type="ECO:0000313" key="10">
    <source>
        <dbReference type="Proteomes" id="UP000001514"/>
    </source>
</evidence>
<dbReference type="Gene3D" id="3.30.40.10">
    <property type="entry name" value="Zinc/RING finger domain, C3HC4 (zinc finger)"/>
    <property type="match status" value="1"/>
</dbReference>
<evidence type="ECO:0000256" key="4">
    <source>
        <dbReference type="ARBA" id="ARBA00023136"/>
    </source>
</evidence>
<dbReference type="InParanoid" id="D8QSL3"/>
<evidence type="ECO:0000256" key="2">
    <source>
        <dbReference type="ARBA" id="ARBA00022692"/>
    </source>
</evidence>
<dbReference type="AlphaFoldDB" id="D8QSL3"/>
<dbReference type="SUPFAM" id="SSF57850">
    <property type="entry name" value="RING/U-box"/>
    <property type="match status" value="1"/>
</dbReference>
<keyword evidence="5" id="KW-0862">Zinc</keyword>
<keyword evidence="5" id="KW-0863">Zinc-finger</keyword>
<dbReference type="PANTHER" id="PTHR10989:SF16">
    <property type="entry name" value="AT02829P-RELATED"/>
    <property type="match status" value="1"/>
</dbReference>